<protein>
    <recommendedName>
        <fullName evidence="3">LysM domain-containing protein</fullName>
    </recommendedName>
</protein>
<keyword evidence="2" id="KW-0472">Membrane</keyword>
<feature type="compositionally biased region" description="Low complexity" evidence="1">
    <location>
        <begin position="617"/>
        <end position="626"/>
    </location>
</feature>
<evidence type="ECO:0000256" key="2">
    <source>
        <dbReference type="SAM" id="Phobius"/>
    </source>
</evidence>
<feature type="region of interest" description="Disordered" evidence="1">
    <location>
        <begin position="216"/>
        <end position="448"/>
    </location>
</feature>
<feature type="region of interest" description="Disordered" evidence="1">
    <location>
        <begin position="125"/>
        <end position="191"/>
    </location>
</feature>
<keyword evidence="2" id="KW-0812">Transmembrane</keyword>
<feature type="compositionally biased region" description="Basic and acidic residues" evidence="1">
    <location>
        <begin position="410"/>
        <end position="421"/>
    </location>
</feature>
<dbReference type="Gene3D" id="3.10.350.10">
    <property type="entry name" value="LysM domain"/>
    <property type="match status" value="1"/>
</dbReference>
<dbReference type="InterPro" id="IPR018392">
    <property type="entry name" value="LysM"/>
</dbReference>
<gene>
    <name evidence="4" type="ORF">RDB_LOCUS78847</name>
</gene>
<dbReference type="SMART" id="SM00257">
    <property type="entry name" value="LysM"/>
    <property type="match status" value="1"/>
</dbReference>
<dbReference type="AlphaFoldDB" id="A0A8H3BH78"/>
<evidence type="ECO:0000259" key="3">
    <source>
        <dbReference type="PROSITE" id="PS51782"/>
    </source>
</evidence>
<feature type="compositionally biased region" description="Low complexity" evidence="1">
    <location>
        <begin position="216"/>
        <end position="233"/>
    </location>
</feature>
<feature type="transmembrane region" description="Helical" evidence="2">
    <location>
        <begin position="93"/>
        <end position="116"/>
    </location>
</feature>
<feature type="compositionally biased region" description="Low complexity" evidence="1">
    <location>
        <begin position="7"/>
        <end position="36"/>
    </location>
</feature>
<feature type="region of interest" description="Disordered" evidence="1">
    <location>
        <begin position="1"/>
        <end position="38"/>
    </location>
</feature>
<feature type="compositionally biased region" description="Pro residues" evidence="1">
    <location>
        <begin position="319"/>
        <end position="333"/>
    </location>
</feature>
<name>A0A8H3BH78_9AGAM</name>
<feature type="compositionally biased region" description="Low complexity" evidence="1">
    <location>
        <begin position="285"/>
        <end position="298"/>
    </location>
</feature>
<feature type="compositionally biased region" description="Low complexity" evidence="1">
    <location>
        <begin position="67"/>
        <end position="88"/>
    </location>
</feature>
<dbReference type="PROSITE" id="PS51782">
    <property type="entry name" value="LYSM"/>
    <property type="match status" value="1"/>
</dbReference>
<organism evidence="4 5">
    <name type="scientific">Rhizoctonia solani</name>
    <dbReference type="NCBI Taxonomy" id="456999"/>
    <lineage>
        <taxon>Eukaryota</taxon>
        <taxon>Fungi</taxon>
        <taxon>Dikarya</taxon>
        <taxon>Basidiomycota</taxon>
        <taxon>Agaricomycotina</taxon>
        <taxon>Agaricomycetes</taxon>
        <taxon>Cantharellales</taxon>
        <taxon>Ceratobasidiaceae</taxon>
        <taxon>Rhizoctonia</taxon>
    </lineage>
</organism>
<sequence length="637" mass="69132">MSDSDISTSTRSSRSRTSTSRSRTGSSTSTFRSSASNTDLETETFVLTNTPTATGLVTATVPLQTENTTSSLASPSLTPTSNPSDNNGSNPPVAVIAVSTILGVLVIGIAAFLLIFRRRRRRTGGSPYITRHEPKRRDTHPQPTIQESSLYLASKEPENEKDSAPMSPSSSSLDDSDIMRSPKIRSSRASSSIFMDDRDDVTISSRSNYFRPLSLGSQTAQSAGTTTATQPAPLFDRFNSNRVDSDRQLPTIPGTPATPRFAFFTPEEQDGEALIAQAQPTQEIPLSRTTTRNSNRSSRSSRSKTRNSTPPTPTSSLPPLSPPPPIPLPPLPLPSASDDHPSSKRVSTNTLAAPSRPGLGDSRPVSGVGLVQSTSGDRPSDHQPIVQHGRDNEAETFVLEDSEDEEDSEPSSKRIEPEAADARAPTPLEVSETPEPSNTLNPVLPQSPTYYIKPRDTLNGIALKYGVDARQLCRLNKLPPSTLITTPHLLHTRTTLQLPPGSRTPSPPPPDLQQRLEARAKERAGRAFQAVTKETDWGVAQTYVALLDVEDDGIKEGKRRMVDPTSKDGKQALAVDQYLDDNAWEEEQRRAGLVPRIEPFPYFGWKGKENIEDGKASTSSGTSGWWRGFMSGSSSKR</sequence>
<dbReference type="Pfam" id="PF01476">
    <property type="entry name" value="LysM"/>
    <property type="match status" value="1"/>
</dbReference>
<feature type="compositionally biased region" description="Acidic residues" evidence="1">
    <location>
        <begin position="398"/>
        <end position="409"/>
    </location>
</feature>
<dbReference type="InterPro" id="IPR036779">
    <property type="entry name" value="LysM_dom_sf"/>
</dbReference>
<feature type="compositionally biased region" description="Polar residues" evidence="1">
    <location>
        <begin position="141"/>
        <end position="151"/>
    </location>
</feature>
<proteinExistence type="predicted"/>
<feature type="compositionally biased region" description="Low complexity" evidence="1">
    <location>
        <begin position="164"/>
        <end position="173"/>
    </location>
</feature>
<evidence type="ECO:0000313" key="4">
    <source>
        <dbReference type="EMBL" id="CAE6456097.1"/>
    </source>
</evidence>
<dbReference type="CDD" id="cd00118">
    <property type="entry name" value="LysM"/>
    <property type="match status" value="1"/>
</dbReference>
<feature type="compositionally biased region" description="Polar residues" evidence="1">
    <location>
        <begin position="434"/>
        <end position="448"/>
    </location>
</feature>
<dbReference type="Proteomes" id="UP000663888">
    <property type="component" value="Unassembled WGS sequence"/>
</dbReference>
<comment type="caution">
    <text evidence="4">The sequence shown here is derived from an EMBL/GenBank/DDBJ whole genome shotgun (WGS) entry which is preliminary data.</text>
</comment>
<feature type="compositionally biased region" description="Basic and acidic residues" evidence="1">
    <location>
        <begin position="130"/>
        <end position="140"/>
    </location>
</feature>
<feature type="region of interest" description="Disordered" evidence="1">
    <location>
        <begin position="62"/>
        <end position="88"/>
    </location>
</feature>
<reference evidence="4" key="1">
    <citation type="submission" date="2021-01" db="EMBL/GenBank/DDBJ databases">
        <authorList>
            <person name="Kaushik A."/>
        </authorList>
    </citation>
    <scope>NUCLEOTIDE SEQUENCE</scope>
    <source>
        <strain evidence="4">AG4-R118</strain>
    </source>
</reference>
<evidence type="ECO:0000256" key="1">
    <source>
        <dbReference type="SAM" id="MobiDB-lite"/>
    </source>
</evidence>
<evidence type="ECO:0000313" key="5">
    <source>
        <dbReference type="Proteomes" id="UP000663888"/>
    </source>
</evidence>
<dbReference type="EMBL" id="CAJMWX010001048">
    <property type="protein sequence ID" value="CAE6456097.1"/>
    <property type="molecule type" value="Genomic_DNA"/>
</dbReference>
<keyword evidence="2" id="KW-1133">Transmembrane helix</keyword>
<feature type="region of interest" description="Disordered" evidence="1">
    <location>
        <begin position="611"/>
        <end position="637"/>
    </location>
</feature>
<accession>A0A8H3BH78</accession>
<dbReference type="SUPFAM" id="SSF54106">
    <property type="entry name" value="LysM domain"/>
    <property type="match status" value="1"/>
</dbReference>
<feature type="domain" description="LysM" evidence="3">
    <location>
        <begin position="448"/>
        <end position="498"/>
    </location>
</feature>
<feature type="compositionally biased region" description="Low complexity" evidence="1">
    <location>
        <begin position="306"/>
        <end position="318"/>
    </location>
</feature>